<feature type="region of interest" description="Disordered" evidence="1">
    <location>
        <begin position="157"/>
        <end position="181"/>
    </location>
</feature>
<dbReference type="AlphaFoldDB" id="A0A1I7XIP3"/>
<proteinExistence type="predicted"/>
<feature type="compositionally biased region" description="Polar residues" evidence="1">
    <location>
        <begin position="157"/>
        <end position="178"/>
    </location>
</feature>
<protein>
    <submittedName>
        <fullName evidence="3">Uncharacterized protein</fullName>
    </submittedName>
</protein>
<organism evidence="2 3">
    <name type="scientific">Heterorhabditis bacteriophora</name>
    <name type="common">Entomopathogenic nematode worm</name>
    <dbReference type="NCBI Taxonomy" id="37862"/>
    <lineage>
        <taxon>Eukaryota</taxon>
        <taxon>Metazoa</taxon>
        <taxon>Ecdysozoa</taxon>
        <taxon>Nematoda</taxon>
        <taxon>Chromadorea</taxon>
        <taxon>Rhabditida</taxon>
        <taxon>Rhabditina</taxon>
        <taxon>Rhabditomorpha</taxon>
        <taxon>Strongyloidea</taxon>
        <taxon>Heterorhabditidae</taxon>
        <taxon>Heterorhabditis</taxon>
    </lineage>
</organism>
<keyword evidence="2" id="KW-1185">Reference proteome</keyword>
<evidence type="ECO:0000256" key="1">
    <source>
        <dbReference type="SAM" id="MobiDB-lite"/>
    </source>
</evidence>
<dbReference type="WBParaSite" id="Hba_17185">
    <property type="protein sequence ID" value="Hba_17185"/>
    <property type="gene ID" value="Hba_17185"/>
</dbReference>
<sequence length="201" mass="23539">MITIEKPLPPCIEAQLIPIKVANPRIDVSKLRKHLRLILDGTSERSVRMWTSSGPQERIITVPMTTDGQKQRNFRTLNETHATAGQNTRYTKDRSRNRKWPFCDKLHRPREFPVYETAQKRIARTRELGRCLNCLGEHYAQHVAVFRFYKTNTTPQELDNTESLPLSSRNTVQSGEQRNTTRYDLRTSRRLKKLEFFTLLA</sequence>
<name>A0A1I7XIP3_HETBA</name>
<evidence type="ECO:0000313" key="3">
    <source>
        <dbReference type="WBParaSite" id="Hba_17185"/>
    </source>
</evidence>
<reference evidence="3" key="1">
    <citation type="submission" date="2016-11" db="UniProtKB">
        <authorList>
            <consortium name="WormBaseParasite"/>
        </authorList>
    </citation>
    <scope>IDENTIFICATION</scope>
</reference>
<evidence type="ECO:0000313" key="2">
    <source>
        <dbReference type="Proteomes" id="UP000095283"/>
    </source>
</evidence>
<accession>A0A1I7XIP3</accession>
<dbReference type="Proteomes" id="UP000095283">
    <property type="component" value="Unplaced"/>
</dbReference>